<dbReference type="EMBL" id="MWMH01000009">
    <property type="protein sequence ID" value="OOP71283.1"/>
    <property type="molecule type" value="Genomic_DNA"/>
</dbReference>
<dbReference type="AlphaFoldDB" id="A0A1S8S2P7"/>
<evidence type="ECO:0000313" key="6">
    <source>
        <dbReference type="Proteomes" id="UP000190973"/>
    </source>
</evidence>
<reference evidence="3 6" key="1">
    <citation type="submission" date="2016-05" db="EMBL/GenBank/DDBJ databases">
        <title>Microbial solvent formation.</title>
        <authorList>
            <person name="Poehlein A."/>
            <person name="Montoya Solano J.D."/>
            <person name="Flitsch S."/>
            <person name="Krabben P."/>
            <person name="Duerre P."/>
            <person name="Daniel R."/>
        </authorList>
    </citation>
    <scope>NUCLEOTIDE SEQUENCE [LARGE SCALE GENOMIC DNA]</scope>
    <source>
        <strain evidence="3 6">DSM 53</strain>
    </source>
</reference>
<dbReference type="EMBL" id="LZZI01000167">
    <property type="protein sequence ID" value="OOM54282.1"/>
    <property type="molecule type" value="Genomic_DNA"/>
</dbReference>
<reference evidence="1 7" key="3">
    <citation type="submission" date="2020-04" db="EMBL/GenBank/DDBJ databases">
        <authorList>
            <person name="Hitch T.C.A."/>
            <person name="Wylensek D."/>
            <person name="Clavel T."/>
        </authorList>
    </citation>
    <scope>NUCLEOTIDE SEQUENCE [LARGE SCALE GENOMIC DNA]</scope>
    <source>
        <strain evidence="1 7">WB01_NA02</strain>
    </source>
</reference>
<name>A0A1S8S2P7_CLOBE</name>
<evidence type="ECO:0000313" key="1">
    <source>
        <dbReference type="EMBL" id="NMF04601.1"/>
    </source>
</evidence>
<accession>A0A1S8S2P7</accession>
<dbReference type="EMBL" id="JABAGD010000010">
    <property type="protein sequence ID" value="NMF04601.1"/>
    <property type="molecule type" value="Genomic_DNA"/>
</dbReference>
<comment type="caution">
    <text evidence="3">The sequence shown here is derived from an EMBL/GenBank/DDBJ whole genome shotgun (WGS) entry which is preliminary data.</text>
</comment>
<evidence type="ECO:0000313" key="4">
    <source>
        <dbReference type="EMBL" id="OOP71283.1"/>
    </source>
</evidence>
<reference evidence="2" key="5">
    <citation type="journal article" date="2022" name="Nat. Biotechnol.">
        <title>Carbon-negative production of acetone and isopropanol by gas fermentation at industrial pilot scale.</title>
        <authorList>
            <person name="Liew F.E."/>
            <person name="Nogle R."/>
            <person name="Abdalla T."/>
            <person name="Rasor B.J."/>
            <person name="Canter C."/>
            <person name="Jensen R.O."/>
            <person name="Wang L."/>
            <person name="Strutz J."/>
            <person name="Chirania P."/>
            <person name="De Tissera S."/>
            <person name="Mueller A.P."/>
            <person name="Ruan Z."/>
            <person name="Gao A."/>
            <person name="Tran L."/>
            <person name="Engle N.L."/>
            <person name="Bromley J.C."/>
            <person name="Daniell J."/>
            <person name="Conrado R."/>
            <person name="Tschaplinski T.J."/>
            <person name="Giannone R.J."/>
            <person name="Hettich R.L."/>
            <person name="Karim A.S."/>
            <person name="Simpson S.D."/>
            <person name="Brown S.D."/>
            <person name="Leang C."/>
            <person name="Jewett M.C."/>
            <person name="Kopke M."/>
        </authorList>
    </citation>
    <scope>NUCLEOTIDE SEQUENCE</scope>
    <source>
        <strain evidence="2">DJ080</strain>
    </source>
</reference>
<evidence type="ECO:0000313" key="5">
    <source>
        <dbReference type="Proteomes" id="UP000190959"/>
    </source>
</evidence>
<dbReference type="EMBL" id="JABSWW010000001">
    <property type="protein sequence ID" value="NRT88328.1"/>
    <property type="molecule type" value="Genomic_DNA"/>
</dbReference>
<dbReference type="Pfam" id="PF12788">
    <property type="entry name" value="YmaF"/>
    <property type="match status" value="1"/>
</dbReference>
<dbReference type="Proteomes" id="UP000587880">
    <property type="component" value="Unassembled WGS sequence"/>
</dbReference>
<gene>
    <name evidence="2" type="ORF">B0H41_002007</name>
    <name evidence="4" type="ORF">CBEIBR21_21700</name>
    <name evidence="3" type="ORF">CLBCK_46840</name>
    <name evidence="1" type="ORF">HF849_07470</name>
</gene>
<dbReference type="Proteomes" id="UP000190973">
    <property type="component" value="Unassembled WGS sequence"/>
</dbReference>
<organism evidence="3 6">
    <name type="scientific">Clostridium beijerinckii</name>
    <name type="common">Clostridium MP</name>
    <dbReference type="NCBI Taxonomy" id="1520"/>
    <lineage>
        <taxon>Bacteria</taxon>
        <taxon>Bacillati</taxon>
        <taxon>Bacillota</taxon>
        <taxon>Clostridia</taxon>
        <taxon>Eubacteriales</taxon>
        <taxon>Clostridiaceae</taxon>
        <taxon>Clostridium</taxon>
    </lineage>
</organism>
<evidence type="ECO:0000313" key="3">
    <source>
        <dbReference type="EMBL" id="OOM54282.1"/>
    </source>
</evidence>
<reference evidence="2" key="4">
    <citation type="submission" date="2020-05" db="EMBL/GenBank/DDBJ databases">
        <authorList>
            <person name="Brown S."/>
            <person name="Huntemann M."/>
            <person name="Clum A."/>
            <person name="Spunde A."/>
            <person name="Palaniappan K."/>
            <person name="Ritter S."/>
            <person name="Mikhailova N."/>
            <person name="Chen I.-M."/>
            <person name="Stamatis D."/>
            <person name="Reddy T."/>
            <person name="O'Malley R."/>
            <person name="Daum C."/>
            <person name="Shapiro N."/>
            <person name="Ivanova N."/>
            <person name="Kyrpides N."/>
            <person name="Woyke T."/>
        </authorList>
    </citation>
    <scope>NUCLEOTIDE SEQUENCE</scope>
    <source>
        <strain evidence="2">DJ080</strain>
    </source>
</reference>
<reference evidence="4 5" key="2">
    <citation type="submission" date="2017-02" db="EMBL/GenBank/DDBJ databases">
        <title>Genome sequence of Clostridium beijerinckii Br21.</title>
        <authorList>
            <person name="Fonseca B.C."/>
            <person name="Guazzaroni M.E."/>
            <person name="Riano-Pachon D.M."/>
            <person name="Reginatto V."/>
        </authorList>
    </citation>
    <scope>NUCLEOTIDE SEQUENCE [LARGE SCALE GENOMIC DNA]</scope>
    <source>
        <strain evidence="4 5">Br21</strain>
    </source>
</reference>
<sequence length="134" mass="15525">MSNNNNCDIAYGRHYRGNQLGDNYYRYRDHNHEFVSSTNYAEDEKCEEHNHRIAGTTGPAIRVGLSHVHRIEEVTDTFNDHNHRVCITTGPAIYISRNKHIHIVQGQTSFNDGHDHDYFFTTLIDDPSNVPDRN</sequence>
<dbReference type="Proteomes" id="UP001193748">
    <property type="component" value="Unassembled WGS sequence"/>
</dbReference>
<evidence type="ECO:0000313" key="7">
    <source>
        <dbReference type="Proteomes" id="UP000587880"/>
    </source>
</evidence>
<dbReference type="InterPro" id="IPR024307">
    <property type="entry name" value="YmaF"/>
</dbReference>
<evidence type="ECO:0000313" key="2">
    <source>
        <dbReference type="EMBL" id="NRT88328.1"/>
    </source>
</evidence>
<dbReference type="RefSeq" id="WP_077840860.1">
    <property type="nucleotide sequence ID" value="NZ_CP107022.1"/>
</dbReference>
<dbReference type="Proteomes" id="UP000190959">
    <property type="component" value="Unassembled WGS sequence"/>
</dbReference>
<proteinExistence type="predicted"/>
<protein>
    <submittedName>
        <fullName evidence="3">YmaF family protein</fullName>
    </submittedName>
</protein>